<dbReference type="InterPro" id="IPR000953">
    <property type="entry name" value="Chromo/chromo_shadow_dom"/>
</dbReference>
<evidence type="ECO:0000313" key="26">
    <source>
        <dbReference type="Ensembl" id="ENSLLEP00000015262.1"/>
    </source>
</evidence>
<keyword evidence="15" id="KW-0239">DNA-directed DNA polymerase</keyword>
<evidence type="ECO:0000256" key="14">
    <source>
        <dbReference type="ARBA" id="ARBA00022918"/>
    </source>
</evidence>
<dbReference type="FunFam" id="3.30.420.10:FF:000032">
    <property type="entry name" value="Retrovirus-related Pol polyprotein from transposon 297-like Protein"/>
    <property type="match status" value="1"/>
</dbReference>
<dbReference type="SUPFAM" id="SSF53098">
    <property type="entry name" value="Ribonuclease H-like"/>
    <property type="match status" value="1"/>
</dbReference>
<dbReference type="Pfam" id="PF00078">
    <property type="entry name" value="RVT_1"/>
    <property type="match status" value="1"/>
</dbReference>
<dbReference type="Pfam" id="PF24626">
    <property type="entry name" value="SH3_Tf2-1"/>
    <property type="match status" value="1"/>
</dbReference>
<dbReference type="GO" id="GO:0004190">
    <property type="term" value="F:aspartic-type endopeptidase activity"/>
    <property type="evidence" value="ECO:0007669"/>
    <property type="project" value="UniProtKB-KW"/>
</dbReference>
<dbReference type="CDD" id="cd09274">
    <property type="entry name" value="RNase_HI_RT_Ty3"/>
    <property type="match status" value="1"/>
</dbReference>
<evidence type="ECO:0000256" key="13">
    <source>
        <dbReference type="ARBA" id="ARBA00022908"/>
    </source>
</evidence>
<evidence type="ECO:0000256" key="2">
    <source>
        <dbReference type="ARBA" id="ARBA00010879"/>
    </source>
</evidence>
<keyword evidence="16" id="KW-0238">DNA-binding</keyword>
<organism evidence="26 27">
    <name type="scientific">Leptobrachium leishanense</name>
    <name type="common">Leishan spiny toad</name>
    <dbReference type="NCBI Taxonomy" id="445787"/>
    <lineage>
        <taxon>Eukaryota</taxon>
        <taxon>Metazoa</taxon>
        <taxon>Chordata</taxon>
        <taxon>Craniata</taxon>
        <taxon>Vertebrata</taxon>
        <taxon>Euteleostomi</taxon>
        <taxon>Amphibia</taxon>
        <taxon>Batrachia</taxon>
        <taxon>Anura</taxon>
        <taxon>Pelobatoidea</taxon>
        <taxon>Megophryidae</taxon>
        <taxon>Leptobrachium</taxon>
    </lineage>
</organism>
<dbReference type="Proteomes" id="UP000694569">
    <property type="component" value="Unplaced"/>
</dbReference>
<dbReference type="InterPro" id="IPR043128">
    <property type="entry name" value="Rev_trsase/Diguanyl_cyclase"/>
</dbReference>
<dbReference type="InterPro" id="IPR023780">
    <property type="entry name" value="Chromo_domain"/>
</dbReference>
<keyword evidence="5" id="KW-0808">Transferase</keyword>
<evidence type="ECO:0000259" key="25">
    <source>
        <dbReference type="PROSITE" id="PS50994"/>
    </source>
</evidence>
<dbReference type="PANTHER" id="PTHR37984:SF5">
    <property type="entry name" value="PROTEIN NYNRIN-LIKE"/>
    <property type="match status" value="1"/>
</dbReference>
<keyword evidence="27" id="KW-1185">Reference proteome</keyword>
<evidence type="ECO:0000256" key="15">
    <source>
        <dbReference type="ARBA" id="ARBA00022932"/>
    </source>
</evidence>
<dbReference type="SUPFAM" id="SSF56672">
    <property type="entry name" value="DNA/RNA polymerases"/>
    <property type="match status" value="1"/>
</dbReference>
<keyword evidence="20" id="KW-0863">Zinc-finger</keyword>
<reference evidence="26" key="1">
    <citation type="submission" date="2025-08" db="UniProtKB">
        <authorList>
            <consortium name="Ensembl"/>
        </authorList>
    </citation>
    <scope>IDENTIFICATION</scope>
</reference>
<dbReference type="Pfam" id="PF17919">
    <property type="entry name" value="RT_RNaseH_2"/>
    <property type="match status" value="1"/>
</dbReference>
<evidence type="ECO:0000256" key="7">
    <source>
        <dbReference type="ARBA" id="ARBA00022722"/>
    </source>
</evidence>
<dbReference type="InterPro" id="IPR041577">
    <property type="entry name" value="RT_RNaseH_2"/>
</dbReference>
<evidence type="ECO:0000259" key="24">
    <source>
        <dbReference type="PROSITE" id="PS50878"/>
    </source>
</evidence>
<keyword evidence="9" id="KW-0064">Aspartyl protease</keyword>
<dbReference type="Pfam" id="PF13650">
    <property type="entry name" value="Asp_protease_2"/>
    <property type="match status" value="1"/>
</dbReference>
<dbReference type="InterPro" id="IPR001584">
    <property type="entry name" value="Integrase_cat-core"/>
</dbReference>
<dbReference type="GO" id="GO:0003677">
    <property type="term" value="F:DNA binding"/>
    <property type="evidence" value="ECO:0007669"/>
    <property type="project" value="UniProtKB-KW"/>
</dbReference>
<keyword evidence="18" id="KW-0511">Multifunctional enzyme</keyword>
<dbReference type="CDD" id="cd18975">
    <property type="entry name" value="CD_MarY1_POL_like"/>
    <property type="match status" value="1"/>
</dbReference>
<dbReference type="FunFam" id="3.30.70.270:FF:000020">
    <property type="entry name" value="Transposon Tf2-6 polyprotein-like Protein"/>
    <property type="match status" value="1"/>
</dbReference>
<dbReference type="PROSITE" id="PS50013">
    <property type="entry name" value="CHROMO_2"/>
    <property type="match status" value="1"/>
</dbReference>
<dbReference type="Gene3D" id="3.30.70.270">
    <property type="match status" value="2"/>
</dbReference>
<dbReference type="GO" id="GO:0015074">
    <property type="term" value="P:DNA integration"/>
    <property type="evidence" value="ECO:0007669"/>
    <property type="project" value="UniProtKB-KW"/>
</dbReference>
<dbReference type="GO" id="GO:0006310">
    <property type="term" value="P:DNA recombination"/>
    <property type="evidence" value="ECO:0007669"/>
    <property type="project" value="UniProtKB-KW"/>
</dbReference>
<evidence type="ECO:0000256" key="16">
    <source>
        <dbReference type="ARBA" id="ARBA00023125"/>
    </source>
</evidence>
<dbReference type="Gene3D" id="2.40.50.40">
    <property type="match status" value="1"/>
</dbReference>
<dbReference type="GO" id="GO:0004523">
    <property type="term" value="F:RNA-DNA hybrid ribonuclease activity"/>
    <property type="evidence" value="ECO:0007669"/>
    <property type="project" value="UniProtKB-EC"/>
</dbReference>
<keyword evidence="20" id="KW-0862">Zinc</keyword>
<dbReference type="Pfam" id="PF03732">
    <property type="entry name" value="Retrotrans_gag"/>
    <property type="match status" value="1"/>
</dbReference>
<dbReference type="GO" id="GO:0005634">
    <property type="term" value="C:nucleus"/>
    <property type="evidence" value="ECO:0007669"/>
    <property type="project" value="UniProtKB-SubCell"/>
</dbReference>
<dbReference type="PROSITE" id="PS50158">
    <property type="entry name" value="ZF_CCHC"/>
    <property type="match status" value="1"/>
</dbReference>
<dbReference type="GO" id="GO:0003887">
    <property type="term" value="F:DNA-directed DNA polymerase activity"/>
    <property type="evidence" value="ECO:0007669"/>
    <property type="project" value="UniProtKB-KW"/>
</dbReference>
<dbReference type="InterPro" id="IPR056924">
    <property type="entry name" value="SH3_Tf2-1"/>
</dbReference>
<evidence type="ECO:0000256" key="9">
    <source>
        <dbReference type="ARBA" id="ARBA00022750"/>
    </source>
</evidence>
<dbReference type="Pfam" id="PF00665">
    <property type="entry name" value="rve"/>
    <property type="match status" value="1"/>
</dbReference>
<reference evidence="26" key="2">
    <citation type="submission" date="2025-09" db="UniProtKB">
        <authorList>
            <consortium name="Ensembl"/>
        </authorList>
    </citation>
    <scope>IDENTIFICATION</scope>
</reference>
<dbReference type="InterPro" id="IPR021109">
    <property type="entry name" value="Peptidase_aspartic_dom_sf"/>
</dbReference>
<dbReference type="PROSITE" id="PS50878">
    <property type="entry name" value="RT_POL"/>
    <property type="match status" value="1"/>
</dbReference>
<feature type="domain" description="Integrase catalytic" evidence="25">
    <location>
        <begin position="1073"/>
        <end position="1232"/>
    </location>
</feature>
<feature type="compositionally biased region" description="Basic and acidic residues" evidence="21">
    <location>
        <begin position="1461"/>
        <end position="1472"/>
    </location>
</feature>
<name>A0A8C5MPS0_9ANUR</name>
<dbReference type="Ensembl" id="ENSLLET00000015847.1">
    <property type="protein sequence ID" value="ENSLLEP00000015262.1"/>
    <property type="gene ID" value="ENSLLEG00000009726.1"/>
</dbReference>
<dbReference type="Gene3D" id="3.10.10.10">
    <property type="entry name" value="HIV Type 1 Reverse Transcriptase, subunit A, domain 1"/>
    <property type="match status" value="1"/>
</dbReference>
<accession>A0A8C5MPS0</accession>
<evidence type="ECO:0000256" key="20">
    <source>
        <dbReference type="PROSITE-ProRule" id="PRU00047"/>
    </source>
</evidence>
<dbReference type="SUPFAM" id="SSF50630">
    <property type="entry name" value="Acid proteases"/>
    <property type="match status" value="1"/>
</dbReference>
<dbReference type="InterPro" id="IPR036397">
    <property type="entry name" value="RNaseH_sf"/>
</dbReference>
<dbReference type="OrthoDB" id="427924at2759"/>
<dbReference type="SUPFAM" id="SSF57756">
    <property type="entry name" value="Retrovirus zinc finger-like domains"/>
    <property type="match status" value="1"/>
</dbReference>
<dbReference type="GeneTree" id="ENSGT01040000240511"/>
<dbReference type="CDD" id="cd01647">
    <property type="entry name" value="RT_LTR"/>
    <property type="match status" value="1"/>
</dbReference>
<dbReference type="Pfam" id="PF00385">
    <property type="entry name" value="Chromo"/>
    <property type="match status" value="1"/>
</dbReference>
<evidence type="ECO:0000256" key="21">
    <source>
        <dbReference type="SAM" id="MobiDB-lite"/>
    </source>
</evidence>
<protein>
    <recommendedName>
        <fullName evidence="19">Gypsy retrotransposon integrase-like protein 1</fullName>
        <ecNumber evidence="3">3.1.26.4</ecNumber>
    </recommendedName>
</protein>
<keyword evidence="8" id="KW-0479">Metal-binding</keyword>
<dbReference type="InterPro" id="IPR012337">
    <property type="entry name" value="RNaseH-like_sf"/>
</dbReference>
<keyword evidence="7" id="KW-0540">Nuclease</keyword>
<dbReference type="GO" id="GO:0008270">
    <property type="term" value="F:zinc ion binding"/>
    <property type="evidence" value="ECO:0007669"/>
    <property type="project" value="UniProtKB-KW"/>
</dbReference>
<dbReference type="Gene3D" id="3.30.420.10">
    <property type="entry name" value="Ribonuclease H-like superfamily/Ribonuclease H"/>
    <property type="match status" value="1"/>
</dbReference>
<keyword evidence="11" id="KW-0378">Hydrolase</keyword>
<evidence type="ECO:0000256" key="6">
    <source>
        <dbReference type="ARBA" id="ARBA00022695"/>
    </source>
</evidence>
<dbReference type="InterPro" id="IPR043502">
    <property type="entry name" value="DNA/RNA_pol_sf"/>
</dbReference>
<dbReference type="InterPro" id="IPR036875">
    <property type="entry name" value="Znf_CCHC_sf"/>
</dbReference>
<dbReference type="InterPro" id="IPR005162">
    <property type="entry name" value="Retrotrans_gag_dom"/>
</dbReference>
<dbReference type="SUPFAM" id="SSF54160">
    <property type="entry name" value="Chromo domain-like"/>
    <property type="match status" value="1"/>
</dbReference>
<dbReference type="InterPro" id="IPR041588">
    <property type="entry name" value="Integrase_H2C2"/>
</dbReference>
<keyword evidence="6" id="KW-0548">Nucleotidyltransferase</keyword>
<evidence type="ECO:0000256" key="12">
    <source>
        <dbReference type="ARBA" id="ARBA00022842"/>
    </source>
</evidence>
<keyword evidence="17" id="KW-0233">DNA recombination</keyword>
<dbReference type="CDD" id="cd00303">
    <property type="entry name" value="retropepsin_like"/>
    <property type="match status" value="1"/>
</dbReference>
<keyword evidence="10" id="KW-0255">Endonuclease</keyword>
<sequence length="1529" mass="173657">MSLVMESAELAEALTALTRQMGTLTQSLQEVQSTQAQFQSQLHDLQAGRPGPSPPLPWSFFASSVPSGGEVHTPEPEVPMPDRFNGDRKLFQDFITSCLLYFSLKPRTYTNDHVKIQMVITLLTGEARTWAHTLIHAQDPTLNSWLSFLASMETMFGDPFKTDTAQTAIRALRQGRHPVEEYVTSFRKYALDTAWNEAALVDQFRRGLADHIKDEIARGDRPRILEEIILLSISVDRRWRERQLEKNINPYPSLLPQTRRMGSNTPRPLALPPVSSSPLASSEEPMQVGLIRGHLPPAELERRRKENCCLYCGRLGHVARTCPEKIRPRGKPLCHVQLPRSPSESTYLLSFDIVLQWEDKKIPLRAMIDSGASNCILDSSLAHRVCVPVHNKEYPIKIQVVDGSSLSSGVVTHETLPIQVWAGPRHQETLSFDLIPSPMFPVILGIPWLRQHDPMIQWSTGLISFPSPYCNQNCLNSPPTLSVNTVLDTNMRKTGVQLPTCYQEYKDVFDEIGVETLPPHRKYDCPIDLLPGAAIPFGRIYPLSTPELEVLKTYIKENLQKGFIRPSTSPAGAGIFFIGKKDGGLRPCVDFRELNHITIKNRYPLPLIPELMERLQTATVFSKIDLRGAYNLVRIREGDEWKTAFRTRYGHFEYVVMPYGLCNAPGTFQHLVNDVFRDLLDRFVIIYLDDILIYSPTLEEHQRNVEEVLSRLRNHQLYAKLDKCSFNQSRISFLGYILSPGKLEMDPEKVAAIHSWPTPTNKKEVQRFLGFSNFYRKFIRNFSHIVQPLTRLTKNHEKFRWAEDTQKAFLKLKDLFTSAPILEQPDPNHPYFLEVDASENATGAILSQRNLTSGNLHPIAFYSKRLNPAETRYDVGDKELLAIKRGFDEWRHLLEGSLYPITVYTDHQNLEHIKTAKRLRPRQARWALFFTRFNFHITYRPGSRNGKADALSRCYSVDSTIETSPPTILQQKHFTTVQSTLLSRLKKDSKGQSSNKQCLLVSPNNLMEVLKNVHDSPLAGHGGIRKTLHRTRQLYHWPSLKKDVTEYIRSCPECNRMKSPKCKPVGLLQPLPTASTPWRDLSIDFIVDLPPSQGNTAIMVVVDRFSKMAHFLPIPGLPTANETASLFLKEIVRLHGVPSSIVSDRGVQFTSKVWSAFCQSLNIKIHLSSSHHPQTNGQTERVNQQLEQYLRCYSSYQQDNWSDLLPTAEFAYNSQTHDSIHNTPFFVNYGFHPSTLPDPSTPSSVPEVDKRLRHLQDCRQQLLVALKDTQQRQKHYADKLRNPAPVYRVGDQAWLSTKHLRLTCPTKKLGPRFLGPFLILSVISPVCIRLQLPPSMKIHPIFHVSLLKPYVPDRYVQRRLTPPPPVVVDSTEEFEVEAILDARWHRRRLEYLVHWKGYGPEERSWEPVRLIHAPQLVSAFHRRYPGKPAPRRPRRSRLQGGVLSGSGRHLADPQTSLSHPGPEDVLRNERRLRGGSPDPNARAAGSGCRPRGPPSIQDGAGSSSGRRLGGSACVRRIGGGARLQPQPPG</sequence>
<dbReference type="Gene3D" id="2.40.70.10">
    <property type="entry name" value="Acid Proteases"/>
    <property type="match status" value="1"/>
</dbReference>
<dbReference type="InterPro" id="IPR050951">
    <property type="entry name" value="Retrovirus_Pol_polyprotein"/>
</dbReference>
<dbReference type="PROSITE" id="PS50994">
    <property type="entry name" value="INTEGRASE"/>
    <property type="match status" value="1"/>
</dbReference>
<keyword evidence="13" id="KW-0229">DNA integration</keyword>
<evidence type="ECO:0000259" key="22">
    <source>
        <dbReference type="PROSITE" id="PS50013"/>
    </source>
</evidence>
<dbReference type="GO" id="GO:0006508">
    <property type="term" value="P:proteolysis"/>
    <property type="evidence" value="ECO:0007669"/>
    <property type="project" value="UniProtKB-KW"/>
</dbReference>
<dbReference type="InterPro" id="IPR016197">
    <property type="entry name" value="Chromo-like_dom_sf"/>
</dbReference>
<feature type="compositionally biased region" description="Low complexity" evidence="21">
    <location>
        <begin position="1499"/>
        <end position="1512"/>
    </location>
</feature>
<dbReference type="PANTHER" id="PTHR37984">
    <property type="entry name" value="PROTEIN CBG26694"/>
    <property type="match status" value="1"/>
</dbReference>
<feature type="domain" description="Reverse transcriptase" evidence="24">
    <location>
        <begin position="559"/>
        <end position="738"/>
    </location>
</feature>
<feature type="compositionally biased region" description="Basic residues" evidence="21">
    <location>
        <begin position="1421"/>
        <end position="1437"/>
    </location>
</feature>
<dbReference type="GO" id="GO:0003964">
    <property type="term" value="F:RNA-directed DNA polymerase activity"/>
    <property type="evidence" value="ECO:0007669"/>
    <property type="project" value="UniProtKB-KW"/>
</dbReference>
<evidence type="ECO:0000256" key="11">
    <source>
        <dbReference type="ARBA" id="ARBA00022801"/>
    </source>
</evidence>
<comment type="similarity">
    <text evidence="2">Belongs to the beta type-B retroviral polymerase family. HERV class-II K(HML-2) pol subfamily.</text>
</comment>
<dbReference type="InterPro" id="IPR000477">
    <property type="entry name" value="RT_dom"/>
</dbReference>
<keyword evidence="4" id="KW-0645">Protease</keyword>
<keyword evidence="14" id="KW-0695">RNA-directed DNA polymerase</keyword>
<evidence type="ECO:0000313" key="27">
    <source>
        <dbReference type="Proteomes" id="UP000694569"/>
    </source>
</evidence>
<evidence type="ECO:0000256" key="8">
    <source>
        <dbReference type="ARBA" id="ARBA00022723"/>
    </source>
</evidence>
<keyword evidence="12" id="KW-0460">Magnesium</keyword>
<evidence type="ECO:0000256" key="10">
    <source>
        <dbReference type="ARBA" id="ARBA00022759"/>
    </source>
</evidence>
<evidence type="ECO:0000256" key="19">
    <source>
        <dbReference type="ARBA" id="ARBA00039658"/>
    </source>
</evidence>
<dbReference type="EC" id="3.1.26.4" evidence="3"/>
<feature type="domain" description="CCHC-type" evidence="23">
    <location>
        <begin position="309"/>
        <end position="324"/>
    </location>
</feature>
<evidence type="ECO:0000259" key="23">
    <source>
        <dbReference type="PROSITE" id="PS50158"/>
    </source>
</evidence>
<feature type="region of interest" description="Disordered" evidence="21">
    <location>
        <begin position="1421"/>
        <end position="1529"/>
    </location>
</feature>
<dbReference type="Gene3D" id="1.10.340.70">
    <property type="match status" value="1"/>
</dbReference>
<evidence type="ECO:0000256" key="18">
    <source>
        <dbReference type="ARBA" id="ARBA00023268"/>
    </source>
</evidence>
<evidence type="ECO:0000256" key="3">
    <source>
        <dbReference type="ARBA" id="ARBA00012180"/>
    </source>
</evidence>
<feature type="domain" description="Chromo" evidence="22">
    <location>
        <begin position="1374"/>
        <end position="1432"/>
    </location>
</feature>
<dbReference type="Gene3D" id="3.10.20.370">
    <property type="match status" value="1"/>
</dbReference>
<dbReference type="Pfam" id="PF17921">
    <property type="entry name" value="Integrase_H2C2"/>
    <property type="match status" value="1"/>
</dbReference>
<comment type="subcellular location">
    <subcellularLocation>
        <location evidence="1">Nucleus</location>
    </subcellularLocation>
</comment>
<evidence type="ECO:0000256" key="17">
    <source>
        <dbReference type="ARBA" id="ARBA00023172"/>
    </source>
</evidence>
<dbReference type="FunFam" id="1.10.340.70:FF:000001">
    <property type="entry name" value="Retrovirus-related Pol polyprotein from transposon gypsy-like Protein"/>
    <property type="match status" value="1"/>
</dbReference>
<evidence type="ECO:0000256" key="1">
    <source>
        <dbReference type="ARBA" id="ARBA00004123"/>
    </source>
</evidence>
<dbReference type="SMART" id="SM00298">
    <property type="entry name" value="CHROMO"/>
    <property type="match status" value="1"/>
</dbReference>
<proteinExistence type="inferred from homology"/>
<evidence type="ECO:0000256" key="4">
    <source>
        <dbReference type="ARBA" id="ARBA00022670"/>
    </source>
</evidence>
<dbReference type="InterPro" id="IPR001878">
    <property type="entry name" value="Znf_CCHC"/>
</dbReference>
<evidence type="ECO:0000256" key="5">
    <source>
        <dbReference type="ARBA" id="ARBA00022679"/>
    </source>
</evidence>